<evidence type="ECO:0000256" key="6">
    <source>
        <dbReference type="ARBA" id="ARBA00022763"/>
    </source>
</evidence>
<protein>
    <recommendedName>
        <fullName evidence="2">DNA-directed DNA polymerase</fullName>
        <ecNumber evidence="2">2.7.7.7</ecNumber>
    </recommendedName>
</protein>
<dbReference type="GO" id="GO:0006302">
    <property type="term" value="P:double-strand break repair"/>
    <property type="evidence" value="ECO:0007669"/>
    <property type="project" value="TreeGrafter"/>
</dbReference>
<dbReference type="SMART" id="SM00475">
    <property type="entry name" value="53EXOc"/>
    <property type="match status" value="1"/>
</dbReference>
<evidence type="ECO:0000256" key="2">
    <source>
        <dbReference type="ARBA" id="ARBA00012417"/>
    </source>
</evidence>
<keyword evidence="6" id="KW-0227">DNA damage</keyword>
<keyword evidence="5" id="KW-0235">DNA replication</keyword>
<dbReference type="EMBL" id="MFMQ01000016">
    <property type="protein sequence ID" value="OGG92134.1"/>
    <property type="molecule type" value="Genomic_DNA"/>
</dbReference>
<dbReference type="SUPFAM" id="SSF56672">
    <property type="entry name" value="DNA/RNA polymerases"/>
    <property type="match status" value="1"/>
</dbReference>
<comment type="catalytic activity">
    <reaction evidence="10">
        <text>DNA(n) + a 2'-deoxyribonucleoside 5'-triphosphate = DNA(n+1) + diphosphate</text>
        <dbReference type="Rhea" id="RHEA:22508"/>
        <dbReference type="Rhea" id="RHEA-COMP:17339"/>
        <dbReference type="Rhea" id="RHEA-COMP:17340"/>
        <dbReference type="ChEBI" id="CHEBI:33019"/>
        <dbReference type="ChEBI" id="CHEBI:61560"/>
        <dbReference type="ChEBI" id="CHEBI:173112"/>
        <dbReference type="EC" id="2.7.7.7"/>
    </reaction>
</comment>
<keyword evidence="9" id="KW-0234">DNA repair</keyword>
<evidence type="ECO:0000256" key="7">
    <source>
        <dbReference type="ARBA" id="ARBA00022932"/>
    </source>
</evidence>
<keyword evidence="7" id="KW-0239">DNA-directed DNA polymerase</keyword>
<dbReference type="PROSITE" id="PS00447">
    <property type="entry name" value="DNA_POLYMERASE_A"/>
    <property type="match status" value="1"/>
</dbReference>
<dbReference type="InterPro" id="IPR008918">
    <property type="entry name" value="HhH2"/>
</dbReference>
<evidence type="ECO:0000256" key="9">
    <source>
        <dbReference type="ARBA" id="ARBA00023204"/>
    </source>
</evidence>
<evidence type="ECO:0000256" key="5">
    <source>
        <dbReference type="ARBA" id="ARBA00022705"/>
    </source>
</evidence>
<dbReference type="EC" id="2.7.7.7" evidence="2"/>
<dbReference type="FunFam" id="1.20.1060.10:FF:000001">
    <property type="entry name" value="DNA polymerase I"/>
    <property type="match status" value="1"/>
</dbReference>
<evidence type="ECO:0000313" key="14">
    <source>
        <dbReference type="Proteomes" id="UP000178601"/>
    </source>
</evidence>
<dbReference type="Gene3D" id="3.40.50.1010">
    <property type="entry name" value="5'-nuclease"/>
    <property type="match status" value="1"/>
</dbReference>
<dbReference type="GO" id="GO:0003677">
    <property type="term" value="F:DNA binding"/>
    <property type="evidence" value="ECO:0007669"/>
    <property type="project" value="UniProtKB-KW"/>
</dbReference>
<gene>
    <name evidence="13" type="ORF">A3H16_02630</name>
</gene>
<dbReference type="InterPro" id="IPR043502">
    <property type="entry name" value="DNA/RNA_pol_sf"/>
</dbReference>
<dbReference type="PANTHER" id="PTHR10133">
    <property type="entry name" value="DNA POLYMERASE I"/>
    <property type="match status" value="1"/>
</dbReference>
<evidence type="ECO:0000259" key="12">
    <source>
        <dbReference type="SMART" id="SM00482"/>
    </source>
</evidence>
<reference evidence="13 14" key="1">
    <citation type="journal article" date="2016" name="Nat. Commun.">
        <title>Thousands of microbial genomes shed light on interconnected biogeochemical processes in an aquifer system.</title>
        <authorList>
            <person name="Anantharaman K."/>
            <person name="Brown C.T."/>
            <person name="Hug L.A."/>
            <person name="Sharon I."/>
            <person name="Castelle C.J."/>
            <person name="Probst A.J."/>
            <person name="Thomas B.C."/>
            <person name="Singh A."/>
            <person name="Wilkins M.J."/>
            <person name="Karaoz U."/>
            <person name="Brodie E.L."/>
            <person name="Williams K.H."/>
            <person name="Hubbard S.S."/>
            <person name="Banfield J.F."/>
        </authorList>
    </citation>
    <scope>NUCLEOTIDE SEQUENCE [LARGE SCALE GENOMIC DNA]</scope>
</reference>
<dbReference type="CDD" id="cd09859">
    <property type="entry name" value="PIN_53EXO"/>
    <property type="match status" value="1"/>
</dbReference>
<dbReference type="GO" id="GO:0008409">
    <property type="term" value="F:5'-3' exonuclease activity"/>
    <property type="evidence" value="ECO:0007669"/>
    <property type="project" value="InterPro"/>
</dbReference>
<dbReference type="GO" id="GO:0003887">
    <property type="term" value="F:DNA-directed DNA polymerase activity"/>
    <property type="evidence" value="ECO:0007669"/>
    <property type="project" value="UniProtKB-KW"/>
</dbReference>
<keyword evidence="8" id="KW-0238">DNA-binding</keyword>
<feature type="domain" description="5'-3' exonuclease" evidence="11">
    <location>
        <begin position="12"/>
        <end position="282"/>
    </location>
</feature>
<dbReference type="Gene3D" id="1.10.150.20">
    <property type="entry name" value="5' to 3' exonuclease, C-terminal subdomain"/>
    <property type="match status" value="2"/>
</dbReference>
<dbReference type="InterPro" id="IPR001098">
    <property type="entry name" value="DNA-dir_DNA_pol_A_palm_dom"/>
</dbReference>
<evidence type="ECO:0000256" key="1">
    <source>
        <dbReference type="ARBA" id="ARBA00007705"/>
    </source>
</evidence>
<proteinExistence type="inferred from homology"/>
<evidence type="ECO:0000259" key="11">
    <source>
        <dbReference type="SMART" id="SM00475"/>
    </source>
</evidence>
<dbReference type="SMART" id="SM00482">
    <property type="entry name" value="POLAc"/>
    <property type="match status" value="1"/>
</dbReference>
<keyword evidence="4" id="KW-0548">Nucleotidyltransferase</keyword>
<dbReference type="Gene3D" id="1.20.1060.10">
    <property type="entry name" value="Taq DNA Polymerase, Chain T, domain 4"/>
    <property type="match status" value="1"/>
</dbReference>
<dbReference type="InterPro" id="IPR020045">
    <property type="entry name" value="DNA_polI_H3TH"/>
</dbReference>
<evidence type="ECO:0000256" key="3">
    <source>
        <dbReference type="ARBA" id="ARBA00022679"/>
    </source>
</evidence>
<dbReference type="InterPro" id="IPR029060">
    <property type="entry name" value="PIN-like_dom_sf"/>
</dbReference>
<dbReference type="GO" id="GO:0006261">
    <property type="term" value="P:DNA-templated DNA replication"/>
    <property type="evidence" value="ECO:0007669"/>
    <property type="project" value="InterPro"/>
</dbReference>
<feature type="domain" description="DNA-directed DNA polymerase family A palm" evidence="12">
    <location>
        <begin position="545"/>
        <end position="755"/>
    </location>
</feature>
<dbReference type="InterPro" id="IPR002421">
    <property type="entry name" value="5-3_exonuclease"/>
</dbReference>
<sequence length="799" mass="89319">MAKKKSEEKEGEKPLQLVLLDSHAIIHRAYHALPDFSSSSGEPTGALYGLITMLLKIVETLKPDYLVAARDLPGATYRHELFETYKATRVKTEDELVAQLERAPKIFEAFGIPMYSHAGFEADDVVGTIVREVSARRDIETIIASGDMDTLQLVSDRVRVFTMRKGMNDTVIYDTDAVHERYGFGPERVVDYKALRGDPSDNIPGIRGIGEKTATELIKEFGSLDDIYAALESDSESFAKKVRPRIVELLKEGKADAAFSKTLATIHPNVPISFELPRQHWHLTDHTETIQALCDELEFKSLKERVGRLVGSKMDETIAPEQEKQHVDAEALRETSVALWLLHSDTTNPTLEDILREAKTEDFEKARENIFQEIRTTGRLNDVYEKIEKPLIPIVQRMNAAGVYIDASHLKELAKEYRTELGRLAGKIYTHAGHEFNINSPKQLGVVLYDELKINPVRQKKTAGGARTTKESELEKLSRLHPIIADILAYRELQKLLSTYIDKMPALLGADSRLRAEFLQTGTVTGRMGCQNPNLQNIPIKTELGRRIRSAFSAPKGRVLAALDYSQIELRIAAGLSADEKLIHVFQSGGDVHAAVAAEVFNVPGELVDHEMRLRAKVINFGILYGMGVNALRANLGETVPRDEAAQFLSEYFKNFSGLARYIEHTKAEAALKGYTETLFGRRRYFSGFQSSIPGLRAQAERMAINAPIQGTQSDIIKLAMVEADSLIEKEGWRGRAELVLQVHDELVYELDEKIAEEAAQKIRHVMESVVSADELSGVPIVVEVSIGQNWGEVKKIPR</sequence>
<comment type="caution">
    <text evidence="13">The sequence shown here is derived from an EMBL/GenBank/DDBJ whole genome shotgun (WGS) entry which is preliminary data.</text>
</comment>
<dbReference type="Gene3D" id="3.30.70.370">
    <property type="match status" value="1"/>
</dbReference>
<comment type="similarity">
    <text evidence="1">Belongs to the DNA polymerase type-A family.</text>
</comment>
<dbReference type="InterPro" id="IPR020046">
    <property type="entry name" value="5-3_exonucl_a-hlix_arch_N"/>
</dbReference>
<evidence type="ECO:0000256" key="8">
    <source>
        <dbReference type="ARBA" id="ARBA00023125"/>
    </source>
</evidence>
<dbReference type="Pfam" id="PF02739">
    <property type="entry name" value="5_3_exonuc_N"/>
    <property type="match status" value="1"/>
</dbReference>
<dbReference type="SUPFAM" id="SSF88723">
    <property type="entry name" value="PIN domain-like"/>
    <property type="match status" value="1"/>
</dbReference>
<dbReference type="SUPFAM" id="SSF47807">
    <property type="entry name" value="5' to 3' exonuclease, C-terminal subdomain"/>
    <property type="match status" value="1"/>
</dbReference>
<dbReference type="InterPro" id="IPR002298">
    <property type="entry name" value="DNA_polymerase_A"/>
</dbReference>
<dbReference type="FunFam" id="1.10.150.20:FF:000002">
    <property type="entry name" value="DNA polymerase I"/>
    <property type="match status" value="1"/>
</dbReference>
<evidence type="ECO:0000313" key="13">
    <source>
        <dbReference type="EMBL" id="OGG92134.1"/>
    </source>
</evidence>
<organism evidence="13 14">
    <name type="scientific">Candidatus Kaiserbacteria bacterium RIFCSPLOWO2_12_FULL_53_8</name>
    <dbReference type="NCBI Taxonomy" id="1798529"/>
    <lineage>
        <taxon>Bacteria</taxon>
        <taxon>Candidatus Kaiseribacteriota</taxon>
    </lineage>
</organism>
<evidence type="ECO:0000256" key="10">
    <source>
        <dbReference type="ARBA" id="ARBA00049244"/>
    </source>
</evidence>
<accession>A0A1F6G216</accession>
<dbReference type="AlphaFoldDB" id="A0A1F6G216"/>
<dbReference type="CDD" id="cd08637">
    <property type="entry name" value="DNA_pol_A_pol_I_C"/>
    <property type="match status" value="1"/>
</dbReference>
<dbReference type="CDD" id="cd09898">
    <property type="entry name" value="H3TH_53EXO"/>
    <property type="match status" value="1"/>
</dbReference>
<dbReference type="PRINTS" id="PR00868">
    <property type="entry name" value="DNAPOLI"/>
</dbReference>
<evidence type="ECO:0000256" key="4">
    <source>
        <dbReference type="ARBA" id="ARBA00022695"/>
    </source>
</evidence>
<dbReference type="Proteomes" id="UP000178601">
    <property type="component" value="Unassembled WGS sequence"/>
</dbReference>
<dbReference type="FunFam" id="1.10.150.20:FF:000003">
    <property type="entry name" value="DNA polymerase I"/>
    <property type="match status" value="1"/>
</dbReference>
<keyword evidence="3" id="KW-0808">Transferase</keyword>
<dbReference type="SMART" id="SM00279">
    <property type="entry name" value="HhH2"/>
    <property type="match status" value="1"/>
</dbReference>
<dbReference type="InterPro" id="IPR036279">
    <property type="entry name" value="5-3_exonuclease_C_sf"/>
</dbReference>
<name>A0A1F6G216_9BACT</name>
<dbReference type="Pfam" id="PF00476">
    <property type="entry name" value="DNA_pol_A"/>
    <property type="match status" value="1"/>
</dbReference>
<dbReference type="InterPro" id="IPR019760">
    <property type="entry name" value="DNA-dir_DNA_pol_A_CS"/>
</dbReference>
<dbReference type="PANTHER" id="PTHR10133:SF27">
    <property type="entry name" value="DNA POLYMERASE NU"/>
    <property type="match status" value="1"/>
</dbReference>
<dbReference type="Pfam" id="PF01367">
    <property type="entry name" value="5_3_exonuc"/>
    <property type="match status" value="1"/>
</dbReference>